<feature type="domain" description="DD-carboxypeptidase/endopeptidase Mpg-like N-terminal" evidence="10">
    <location>
        <begin position="90"/>
        <end position="155"/>
    </location>
</feature>
<proteinExistence type="predicted"/>
<evidence type="ECO:0000259" key="8">
    <source>
        <dbReference type="Pfam" id="PF01551"/>
    </source>
</evidence>
<organism evidence="11">
    <name type="scientific">Chitinibacter mangrovi</name>
    <dbReference type="NCBI Taxonomy" id="3153927"/>
    <lineage>
        <taxon>Bacteria</taxon>
        <taxon>Pseudomonadati</taxon>
        <taxon>Pseudomonadota</taxon>
        <taxon>Betaproteobacteria</taxon>
        <taxon>Neisseriales</taxon>
        <taxon>Chitinibacteraceae</taxon>
        <taxon>Chitinibacter</taxon>
    </lineage>
</organism>
<dbReference type="Pfam" id="PF01551">
    <property type="entry name" value="Peptidase_M23"/>
    <property type="match status" value="1"/>
</dbReference>
<dbReference type="Gene3D" id="3.10.450.350">
    <property type="match status" value="2"/>
</dbReference>
<evidence type="ECO:0000256" key="5">
    <source>
        <dbReference type="ARBA" id="ARBA00022801"/>
    </source>
</evidence>
<dbReference type="KEGG" id="cmav:ABHF33_16135"/>
<dbReference type="GO" id="GO:0030313">
    <property type="term" value="C:cell envelope"/>
    <property type="evidence" value="ECO:0007669"/>
    <property type="project" value="UniProtKB-SubCell"/>
</dbReference>
<dbReference type="GO" id="GO:0006508">
    <property type="term" value="P:proteolysis"/>
    <property type="evidence" value="ECO:0007669"/>
    <property type="project" value="UniProtKB-KW"/>
</dbReference>
<dbReference type="InterPro" id="IPR016047">
    <property type="entry name" value="M23ase_b-sheet_dom"/>
</dbReference>
<dbReference type="GO" id="GO:0046872">
    <property type="term" value="F:metal ion binding"/>
    <property type="evidence" value="ECO:0007669"/>
    <property type="project" value="UniProtKB-KW"/>
</dbReference>
<dbReference type="Gene3D" id="2.70.70.10">
    <property type="entry name" value="Glucose Permease (Domain IIA)"/>
    <property type="match status" value="1"/>
</dbReference>
<comment type="cofactor">
    <cofactor evidence="1">
        <name>Zn(2+)</name>
        <dbReference type="ChEBI" id="CHEBI:29105"/>
    </cofactor>
</comment>
<dbReference type="GO" id="GO:0004222">
    <property type="term" value="F:metalloendopeptidase activity"/>
    <property type="evidence" value="ECO:0007669"/>
    <property type="project" value="TreeGrafter"/>
</dbReference>
<dbReference type="Pfam" id="PF22310">
    <property type="entry name" value="NMB0315_dom_I"/>
    <property type="match status" value="1"/>
</dbReference>
<accession>A0AAU7F9F7</accession>
<evidence type="ECO:0000256" key="3">
    <source>
        <dbReference type="ARBA" id="ARBA00022670"/>
    </source>
</evidence>
<dbReference type="PANTHER" id="PTHR21666:SF288">
    <property type="entry name" value="CELL DIVISION PROTEIN YTFB"/>
    <property type="match status" value="1"/>
</dbReference>
<keyword evidence="3" id="KW-0645">Protease</keyword>
<keyword evidence="4" id="KW-0479">Metal-binding</keyword>
<dbReference type="SUPFAM" id="SSF51261">
    <property type="entry name" value="Duplicated hybrid motif"/>
    <property type="match status" value="1"/>
</dbReference>
<dbReference type="CDD" id="cd12797">
    <property type="entry name" value="M23_peptidase"/>
    <property type="match status" value="1"/>
</dbReference>
<dbReference type="AlphaFoldDB" id="A0AAU7F9F7"/>
<feature type="domain" description="Csd3-like second N-terminal" evidence="9">
    <location>
        <begin position="180"/>
        <end position="299"/>
    </location>
</feature>
<protein>
    <submittedName>
        <fullName evidence="11">Peptidoglycan DD-metalloendopeptidase family protein</fullName>
    </submittedName>
</protein>
<dbReference type="InterPro" id="IPR045834">
    <property type="entry name" value="Csd3_N2"/>
</dbReference>
<dbReference type="EMBL" id="CP157355">
    <property type="protein sequence ID" value="XBM00559.1"/>
    <property type="molecule type" value="Genomic_DNA"/>
</dbReference>
<evidence type="ECO:0000256" key="4">
    <source>
        <dbReference type="ARBA" id="ARBA00022723"/>
    </source>
</evidence>
<gene>
    <name evidence="11" type="ORF">ABHF33_16135</name>
</gene>
<dbReference type="InterPro" id="IPR011055">
    <property type="entry name" value="Dup_hybrid_motif"/>
</dbReference>
<dbReference type="InterPro" id="IPR054512">
    <property type="entry name" value="NMB0315-like_N"/>
</dbReference>
<evidence type="ECO:0000313" key="11">
    <source>
        <dbReference type="EMBL" id="XBM00559.1"/>
    </source>
</evidence>
<evidence type="ECO:0000256" key="2">
    <source>
        <dbReference type="ARBA" id="ARBA00004196"/>
    </source>
</evidence>
<dbReference type="PANTHER" id="PTHR21666">
    <property type="entry name" value="PEPTIDASE-RELATED"/>
    <property type="match status" value="1"/>
</dbReference>
<evidence type="ECO:0000259" key="10">
    <source>
        <dbReference type="Pfam" id="PF22310"/>
    </source>
</evidence>
<evidence type="ECO:0000259" key="9">
    <source>
        <dbReference type="Pfam" id="PF19425"/>
    </source>
</evidence>
<keyword evidence="5" id="KW-0378">Hydrolase</keyword>
<reference evidence="11" key="1">
    <citation type="submission" date="2024-05" db="EMBL/GenBank/DDBJ databases">
        <authorList>
            <person name="Yang L."/>
            <person name="Pan L."/>
        </authorList>
    </citation>
    <scope>NUCLEOTIDE SEQUENCE</scope>
    <source>
        <strain evidence="11">FCG-7</strain>
    </source>
</reference>
<keyword evidence="7" id="KW-0482">Metalloprotease</keyword>
<dbReference type="RefSeq" id="WP_348944905.1">
    <property type="nucleotide sequence ID" value="NZ_CP157355.1"/>
</dbReference>
<sequence>MTPILPQSAASHARDLSSVSRPRRFAAWQRQHLQWLAAALILPLGMTLTAYGVVEFGPQTQANVSVVSETLATPVLSTQAETISPRSHLEVIRSGDTIGRVLARMGVVDSQLQQFIKSDETARKLFELSPGRILHASSNAVGDVSQLSYVTNNGEEVQIVREGNYLSASSGPVSTQTQTVMKSGRINSSFFAATDAADIPDAITQQLIDLFASRVDFHHTLQKGDQFSVIYETEVHQGSMIKPGRIIAAQFINKGNVHEAMWFADGKGGGDYYALDGSSLKQGFISTPVKFSRISSGFAMRFHPVLFTWKQHRGVDYAAPTGTEVQATADGVITRLATDAGYGNFIEIKHDGKYSTLYAHLSAFAKGLKEGQTVSQGQVIGAVGQTGRVTGPHLHYEFKINGEQVDPLTVALPQGKKLSVPELQAFAPLARSMKRQLSLAGQVELAQLE</sequence>
<evidence type="ECO:0000256" key="6">
    <source>
        <dbReference type="ARBA" id="ARBA00022833"/>
    </source>
</evidence>
<comment type="subcellular location">
    <subcellularLocation>
        <location evidence="2">Cell envelope</location>
    </subcellularLocation>
</comment>
<evidence type="ECO:0000256" key="1">
    <source>
        <dbReference type="ARBA" id="ARBA00001947"/>
    </source>
</evidence>
<keyword evidence="6" id="KW-0862">Zinc</keyword>
<name>A0AAU7F9F7_9NEIS</name>
<dbReference type="Pfam" id="PF19425">
    <property type="entry name" value="Csd3_N2"/>
    <property type="match status" value="1"/>
</dbReference>
<dbReference type="InterPro" id="IPR050570">
    <property type="entry name" value="Cell_wall_metabolism_enzyme"/>
</dbReference>
<feature type="domain" description="M23ase beta-sheet core" evidence="8">
    <location>
        <begin position="311"/>
        <end position="407"/>
    </location>
</feature>
<evidence type="ECO:0000256" key="7">
    <source>
        <dbReference type="ARBA" id="ARBA00023049"/>
    </source>
</evidence>